<dbReference type="Pfam" id="PF21880">
    <property type="entry name" value="DUF6916"/>
    <property type="match status" value="1"/>
</dbReference>
<feature type="domain" description="DUF6916" evidence="2">
    <location>
        <begin position="42"/>
        <end position="124"/>
    </location>
</feature>
<reference evidence="3 4" key="1">
    <citation type="submission" date="2020-08" db="EMBL/GenBank/DDBJ databases">
        <title>Functional genomics of gut bacteria from endangered species of beetles.</title>
        <authorList>
            <person name="Carlos-Shanley C."/>
        </authorList>
    </citation>
    <scope>NUCLEOTIDE SEQUENCE [LARGE SCALE GENOMIC DNA]</scope>
    <source>
        <strain evidence="3 4">S00224</strain>
    </source>
</reference>
<dbReference type="Proteomes" id="UP000575241">
    <property type="component" value="Unassembled WGS sequence"/>
</dbReference>
<comment type="caution">
    <text evidence="3">The sequence shown here is derived from an EMBL/GenBank/DDBJ whole genome shotgun (WGS) entry which is preliminary data.</text>
</comment>
<dbReference type="AlphaFoldDB" id="A0A7W7K021"/>
<organism evidence="3 4">
    <name type="scientific">Sphingomonas kyeonggiensis</name>
    <dbReference type="NCBI Taxonomy" id="1268553"/>
    <lineage>
        <taxon>Bacteria</taxon>
        <taxon>Pseudomonadati</taxon>
        <taxon>Pseudomonadota</taxon>
        <taxon>Alphaproteobacteria</taxon>
        <taxon>Sphingomonadales</taxon>
        <taxon>Sphingomonadaceae</taxon>
        <taxon>Sphingomonas</taxon>
    </lineage>
</organism>
<sequence length="136" mass="13561">MIAAGAGVAGCSGGGGSSSTGSVVTPVAEATPSGPVLTASEMSDWQKLLGSSFVITTSSGKVTATLASLEQIVDASRPANLARHLGFFATFQMALGQVPAGQKTYQLSHATKGSFDLFLGMPGQSNGQGVITALLN</sequence>
<dbReference type="RefSeq" id="WP_184165259.1">
    <property type="nucleotide sequence ID" value="NZ_JACHLN010000002.1"/>
</dbReference>
<evidence type="ECO:0000313" key="4">
    <source>
        <dbReference type="Proteomes" id="UP000575241"/>
    </source>
</evidence>
<protein>
    <recommendedName>
        <fullName evidence="2">DUF6916 domain-containing protein</fullName>
    </recommendedName>
</protein>
<keyword evidence="4" id="KW-1185">Reference proteome</keyword>
<evidence type="ECO:0000256" key="1">
    <source>
        <dbReference type="SAM" id="MobiDB-lite"/>
    </source>
</evidence>
<gene>
    <name evidence="3" type="ORF">HNP52_001625</name>
</gene>
<accession>A0A7W7K021</accession>
<evidence type="ECO:0000313" key="3">
    <source>
        <dbReference type="EMBL" id="MBB4838556.1"/>
    </source>
</evidence>
<dbReference type="InterPro" id="IPR054209">
    <property type="entry name" value="DUF6916"/>
</dbReference>
<feature type="region of interest" description="Disordered" evidence="1">
    <location>
        <begin position="1"/>
        <end position="27"/>
    </location>
</feature>
<evidence type="ECO:0000259" key="2">
    <source>
        <dbReference type="Pfam" id="PF21880"/>
    </source>
</evidence>
<dbReference type="EMBL" id="JACHLN010000002">
    <property type="protein sequence ID" value="MBB4838556.1"/>
    <property type="molecule type" value="Genomic_DNA"/>
</dbReference>
<feature type="compositionally biased region" description="Gly residues" evidence="1">
    <location>
        <begin position="7"/>
        <end position="18"/>
    </location>
</feature>
<name>A0A7W7K021_9SPHN</name>
<proteinExistence type="predicted"/>